<organism evidence="2 3">
    <name type="scientific">Cellulomonas chitinilytica</name>
    <dbReference type="NCBI Taxonomy" id="398759"/>
    <lineage>
        <taxon>Bacteria</taxon>
        <taxon>Bacillati</taxon>
        <taxon>Actinomycetota</taxon>
        <taxon>Actinomycetes</taxon>
        <taxon>Micrococcales</taxon>
        <taxon>Cellulomonadaceae</taxon>
        <taxon>Cellulomonas</taxon>
    </lineage>
</organism>
<feature type="transmembrane region" description="Helical" evidence="1">
    <location>
        <begin position="127"/>
        <end position="145"/>
    </location>
</feature>
<feature type="transmembrane region" description="Helical" evidence="1">
    <location>
        <begin position="295"/>
        <end position="313"/>
    </location>
</feature>
<keyword evidence="1" id="KW-0812">Transmembrane</keyword>
<evidence type="ECO:0000313" key="3">
    <source>
        <dbReference type="Proteomes" id="UP000632740"/>
    </source>
</evidence>
<name>A0A919P535_9CELL</name>
<keyword evidence="1" id="KW-0472">Membrane</keyword>
<proteinExistence type="predicted"/>
<dbReference type="RefSeq" id="WP_203753599.1">
    <property type="nucleotide sequence ID" value="NZ_BONK01000007.1"/>
</dbReference>
<evidence type="ECO:0000256" key="1">
    <source>
        <dbReference type="SAM" id="Phobius"/>
    </source>
</evidence>
<protein>
    <submittedName>
        <fullName evidence="2">Uncharacterized protein</fullName>
    </submittedName>
</protein>
<feature type="transmembrane region" description="Helical" evidence="1">
    <location>
        <begin position="225"/>
        <end position="247"/>
    </location>
</feature>
<feature type="transmembrane region" description="Helical" evidence="1">
    <location>
        <begin position="268"/>
        <end position="289"/>
    </location>
</feature>
<keyword evidence="1" id="KW-1133">Transmembrane helix</keyword>
<feature type="transmembrane region" description="Helical" evidence="1">
    <location>
        <begin position="188"/>
        <end position="213"/>
    </location>
</feature>
<reference evidence="2" key="1">
    <citation type="submission" date="2021-01" db="EMBL/GenBank/DDBJ databases">
        <title>Whole genome shotgun sequence of Cellulomonas chitinilytica NBRC 110799.</title>
        <authorList>
            <person name="Komaki H."/>
            <person name="Tamura T."/>
        </authorList>
    </citation>
    <scope>NUCLEOTIDE SEQUENCE</scope>
    <source>
        <strain evidence="2">NBRC 110799</strain>
    </source>
</reference>
<dbReference type="Proteomes" id="UP000632740">
    <property type="component" value="Unassembled WGS sequence"/>
</dbReference>
<evidence type="ECO:0000313" key="2">
    <source>
        <dbReference type="EMBL" id="GIG21529.1"/>
    </source>
</evidence>
<keyword evidence="3" id="KW-1185">Reference proteome</keyword>
<comment type="caution">
    <text evidence="2">The sequence shown here is derived from an EMBL/GenBank/DDBJ whole genome shotgun (WGS) entry which is preliminary data.</text>
</comment>
<gene>
    <name evidence="2" type="ORF">Cch01nite_22530</name>
</gene>
<feature type="transmembrane region" description="Helical" evidence="1">
    <location>
        <begin position="73"/>
        <end position="92"/>
    </location>
</feature>
<dbReference type="AlphaFoldDB" id="A0A919P535"/>
<sequence>MTRTADGSFARSARFWLRAYPADWREERGDELTAVLADLAGPGARRLDARSVVGLVRGGLAARWRVSPPLLPYLGYMSMGTRVAPAYAAWAWRDIQRPHYRWRRAARPNGAVVIVVGSSLLSDPRLALGWAVVYAALGVAMALLVDPVRLRRNALVQHLGPGPGRAPAAGCVRVAVPRRRLRARDGAAVLLGTVAACATVWSVTAWTTVGWFGSVAARDTAVPRVLAAALVVGLVAAAVVVGCHRTSLPDPPEQPDRVVVRLQPQAPAGLALVLLAVVATAVLEATGILDAPMSLTGAALSTAMLPAACVIWLRARRTADDGRVVAADLVRGAIGRPPRVEPAQALWVMP</sequence>
<accession>A0A919P535</accession>
<dbReference type="EMBL" id="BONK01000007">
    <property type="protein sequence ID" value="GIG21529.1"/>
    <property type="molecule type" value="Genomic_DNA"/>
</dbReference>